<sequence length="57" mass="6556">MDRFYWQGLTWIAVSSTTKSISHLPGARFMIRTLRFTGLLLLNAFTVRGRLAGEIQR</sequence>
<comment type="caution">
    <text evidence="8">The sequence shown here is derived from an EMBL/GenBank/DDBJ whole genome shotgun (WGS) entry which is preliminary data.</text>
</comment>
<accession>A0ABR9Q422</accession>
<evidence type="ECO:0000313" key="8">
    <source>
        <dbReference type="EMBL" id="MBE4853585.1"/>
    </source>
</evidence>
<evidence type="ECO:0000256" key="3">
    <source>
        <dbReference type="ARBA" id="ARBA00022430"/>
    </source>
</evidence>
<evidence type="ECO:0000256" key="6">
    <source>
        <dbReference type="ARBA" id="ARBA00023304"/>
    </source>
</evidence>
<dbReference type="Proteomes" id="UP001296720">
    <property type="component" value="Unassembled WGS sequence"/>
</dbReference>
<keyword evidence="9" id="KW-1185">Reference proteome</keyword>
<evidence type="ECO:0000256" key="7">
    <source>
        <dbReference type="ARBA" id="ARBA00033057"/>
    </source>
</evidence>
<reference evidence="8 9" key="1">
    <citation type="submission" date="2020-10" db="EMBL/GenBank/DDBJ databases">
        <title>High risk of septic shock deaths with Enterobacter bugandensis among Enterobacter cloacae complex isolates that physiologically colonize newborns in neonatal intensive care unit bis.</title>
        <authorList>
            <person name="Girlich D."/>
            <person name="Ouzani S."/>
            <person name="Emeraud C."/>
            <person name="Bonnin R.A."/>
            <person name="Gauthier L."/>
            <person name="Le Sache N."/>
            <person name="Mokhtari M."/>
            <person name="Langlois I."/>
            <person name="Begasse C."/>
            <person name="Arangia N."/>
            <person name="Fournier S."/>
            <person name="Fortineau N."/>
            <person name="Naas T."/>
            <person name="Dortet L."/>
        </authorList>
    </citation>
    <scope>NUCLEOTIDE SEQUENCE [LARGE SCALE GENOMIC DNA]</scope>
    <source>
        <strain evidence="8 9">P40RS</strain>
    </source>
</reference>
<evidence type="ECO:0000256" key="4">
    <source>
        <dbReference type="ARBA" id="ARBA00022605"/>
    </source>
</evidence>
<dbReference type="InterPro" id="IPR012570">
    <property type="entry name" value="Leu_leader"/>
</dbReference>
<comment type="function">
    <text evidence="1">Involved in control of the biosynthesis of leucine.</text>
</comment>
<name>A0ABR9Q422_9ENTR</name>
<protein>
    <recommendedName>
        <fullName evidence="2">leu operon leader peptide</fullName>
    </recommendedName>
    <alternativeName>
        <fullName evidence="7">leu operon attenuator peptide</fullName>
    </alternativeName>
</protein>
<evidence type="ECO:0000256" key="5">
    <source>
        <dbReference type="ARBA" id="ARBA00022623"/>
    </source>
</evidence>
<evidence type="ECO:0000256" key="2">
    <source>
        <dbReference type="ARBA" id="ARBA00014218"/>
    </source>
</evidence>
<keyword evidence="3" id="KW-0432">Leucine biosynthesis</keyword>
<keyword evidence="5" id="KW-0428">Leader peptide</keyword>
<evidence type="ECO:0000256" key="1">
    <source>
        <dbReference type="ARBA" id="ARBA00003193"/>
    </source>
</evidence>
<organism evidence="8 9">
    <name type="scientific">Enterobacter pasteurii</name>
    <dbReference type="NCBI Taxonomy" id="3029761"/>
    <lineage>
        <taxon>Bacteria</taxon>
        <taxon>Pseudomonadati</taxon>
        <taxon>Pseudomonadota</taxon>
        <taxon>Gammaproteobacteria</taxon>
        <taxon>Enterobacterales</taxon>
        <taxon>Enterobacteriaceae</taxon>
        <taxon>Enterobacter</taxon>
        <taxon>Enterobacter cloacae complex</taxon>
    </lineage>
</organism>
<keyword evidence="4" id="KW-0028">Amino-acid biosynthesis</keyword>
<gene>
    <name evidence="8" type="primary">leuL</name>
    <name evidence="8" type="ORF">IM311_05845</name>
</gene>
<proteinExistence type="predicted"/>
<evidence type="ECO:0000313" key="9">
    <source>
        <dbReference type="Proteomes" id="UP001296720"/>
    </source>
</evidence>
<keyword evidence="6" id="KW-0100">Branched-chain amino acid biosynthesis</keyword>
<dbReference type="Pfam" id="PF08054">
    <property type="entry name" value="Leu_leader"/>
    <property type="match status" value="1"/>
</dbReference>
<dbReference type="EMBL" id="JADBRO010000003">
    <property type="protein sequence ID" value="MBE4853585.1"/>
    <property type="molecule type" value="Genomic_DNA"/>
</dbReference>